<proteinExistence type="predicted"/>
<evidence type="ECO:0000313" key="4">
    <source>
        <dbReference type="Proteomes" id="UP001209878"/>
    </source>
</evidence>
<name>A0AAD9UDU5_RIDPI</name>
<feature type="compositionally biased region" description="Basic residues" evidence="1">
    <location>
        <begin position="101"/>
        <end position="121"/>
    </location>
</feature>
<dbReference type="EMBL" id="JAODUO010000223">
    <property type="protein sequence ID" value="KAK2185777.1"/>
    <property type="molecule type" value="Genomic_DNA"/>
</dbReference>
<feature type="compositionally biased region" description="Acidic residues" evidence="1">
    <location>
        <begin position="208"/>
        <end position="218"/>
    </location>
</feature>
<organism evidence="3 4">
    <name type="scientific">Ridgeia piscesae</name>
    <name type="common">Tubeworm</name>
    <dbReference type="NCBI Taxonomy" id="27915"/>
    <lineage>
        <taxon>Eukaryota</taxon>
        <taxon>Metazoa</taxon>
        <taxon>Spiralia</taxon>
        <taxon>Lophotrochozoa</taxon>
        <taxon>Annelida</taxon>
        <taxon>Polychaeta</taxon>
        <taxon>Sedentaria</taxon>
        <taxon>Canalipalpata</taxon>
        <taxon>Sabellida</taxon>
        <taxon>Siboglinidae</taxon>
        <taxon>Ridgeia</taxon>
    </lineage>
</organism>
<dbReference type="InterPro" id="IPR019327">
    <property type="entry name" value="WKF"/>
</dbReference>
<gene>
    <name evidence="3" type="ORF">NP493_224g03047</name>
</gene>
<sequence length="238" mass="26766">MKADKRTVLVDREADSTECLSPSGVKVKKKKRKNVGSSENTNKEHSVTVDISQDKKRKRSSDDDKISADNSKIKKSGKKVGAAALELKVEKKVGSSEAAAKRKMKEKKRAKKAAKKAKKEKQKSEPVSSESDAKAETLALEYLQQWSTKRDEWSFQKVRQVWLLQHMYDTHKMSATNFAMMLNYIDGLKGNARTLSVTKAEKLLVTADSDDDEEEKDGDSDKKQPEGMYCIQISDKAF</sequence>
<feature type="domain" description="WKF" evidence="2">
    <location>
        <begin position="141"/>
        <end position="202"/>
    </location>
</feature>
<evidence type="ECO:0000259" key="2">
    <source>
        <dbReference type="Pfam" id="PF10180"/>
    </source>
</evidence>
<dbReference type="Proteomes" id="UP001209878">
    <property type="component" value="Unassembled WGS sequence"/>
</dbReference>
<dbReference type="Pfam" id="PF10180">
    <property type="entry name" value="WKF"/>
    <property type="match status" value="1"/>
</dbReference>
<dbReference type="AlphaFoldDB" id="A0AAD9UDU5"/>
<keyword evidence="4" id="KW-1185">Reference proteome</keyword>
<reference evidence="3" key="1">
    <citation type="journal article" date="2023" name="Mol. Biol. Evol.">
        <title>Third-Generation Sequencing Reveals the Adaptive Role of the Epigenome in Three Deep-Sea Polychaetes.</title>
        <authorList>
            <person name="Perez M."/>
            <person name="Aroh O."/>
            <person name="Sun Y."/>
            <person name="Lan Y."/>
            <person name="Juniper S.K."/>
            <person name="Young C.R."/>
            <person name="Angers B."/>
            <person name="Qian P.Y."/>
        </authorList>
    </citation>
    <scope>NUCLEOTIDE SEQUENCE</scope>
    <source>
        <strain evidence="3">R07B-5</strain>
    </source>
</reference>
<evidence type="ECO:0000256" key="1">
    <source>
        <dbReference type="SAM" id="MobiDB-lite"/>
    </source>
</evidence>
<comment type="caution">
    <text evidence="3">The sequence shown here is derived from an EMBL/GenBank/DDBJ whole genome shotgun (WGS) entry which is preliminary data.</text>
</comment>
<protein>
    <recommendedName>
        <fullName evidence="2">WKF domain-containing protein</fullName>
    </recommendedName>
</protein>
<feature type="compositionally biased region" description="Basic and acidic residues" evidence="1">
    <location>
        <begin position="1"/>
        <end position="15"/>
    </location>
</feature>
<dbReference type="PANTHER" id="PTHR22306">
    <property type="entry name" value="CHROMOSOME 7 OPEN READING FRAME 50"/>
    <property type="match status" value="1"/>
</dbReference>
<feature type="region of interest" description="Disordered" evidence="1">
    <location>
        <begin position="206"/>
        <end position="228"/>
    </location>
</feature>
<feature type="region of interest" description="Disordered" evidence="1">
    <location>
        <begin position="1"/>
        <end position="133"/>
    </location>
</feature>
<evidence type="ECO:0000313" key="3">
    <source>
        <dbReference type="EMBL" id="KAK2185777.1"/>
    </source>
</evidence>
<accession>A0AAD9UDU5</accession>
<dbReference type="PANTHER" id="PTHR22306:SF2">
    <property type="entry name" value="CHROMOSOME 7 OPEN READING FRAME 50"/>
    <property type="match status" value="1"/>
</dbReference>